<gene>
    <name evidence="3" type="ORF">IV203_017650</name>
    <name evidence="4" type="ORF">IV203_025803</name>
</gene>
<protein>
    <submittedName>
        <fullName evidence="3">ApaG domain containing protein</fullName>
    </submittedName>
</protein>
<dbReference type="PROSITE" id="PS51087">
    <property type="entry name" value="APAG"/>
    <property type="match status" value="1"/>
</dbReference>
<dbReference type="Pfam" id="PF00646">
    <property type="entry name" value="F-box"/>
    <property type="match status" value="1"/>
</dbReference>
<reference evidence="3" key="1">
    <citation type="journal article" date="2021" name="Sci. Rep.">
        <title>Diploid genomic architecture of Nitzschia inconspicua, an elite biomass production diatom.</title>
        <authorList>
            <person name="Oliver A."/>
            <person name="Podell S."/>
            <person name="Pinowska A."/>
            <person name="Traller J.C."/>
            <person name="Smith S.R."/>
            <person name="McClure R."/>
            <person name="Beliaev A."/>
            <person name="Bohutskyi P."/>
            <person name="Hill E.A."/>
            <person name="Rabines A."/>
            <person name="Zheng H."/>
            <person name="Allen L.Z."/>
            <person name="Kuo A."/>
            <person name="Grigoriev I.V."/>
            <person name="Allen A.E."/>
            <person name="Hazlebeck D."/>
            <person name="Allen E.E."/>
        </authorList>
    </citation>
    <scope>NUCLEOTIDE SEQUENCE</scope>
    <source>
        <strain evidence="3">Hildebrandi</strain>
    </source>
</reference>
<accession>A0A9K3P932</accession>
<evidence type="ECO:0000313" key="5">
    <source>
        <dbReference type="Proteomes" id="UP000693970"/>
    </source>
</evidence>
<dbReference type="EMBL" id="JAGRRH010000041">
    <property type="protein sequence ID" value="KAG7339073.1"/>
    <property type="molecule type" value="Genomic_DNA"/>
</dbReference>
<feature type="compositionally biased region" description="Polar residues" evidence="1">
    <location>
        <begin position="1"/>
        <end position="11"/>
    </location>
</feature>
<name>A0A9K3P932_9STRA</name>
<dbReference type="InterPro" id="IPR001810">
    <property type="entry name" value="F-box_dom"/>
</dbReference>
<dbReference type="Pfam" id="PF04379">
    <property type="entry name" value="DUF525"/>
    <property type="match status" value="1"/>
</dbReference>
<evidence type="ECO:0000313" key="4">
    <source>
        <dbReference type="EMBL" id="KAG7362137.1"/>
    </source>
</evidence>
<keyword evidence="5" id="KW-1185">Reference proteome</keyword>
<dbReference type="AlphaFoldDB" id="A0A9K3P932"/>
<reference evidence="3" key="2">
    <citation type="submission" date="2021-04" db="EMBL/GenBank/DDBJ databases">
        <authorList>
            <person name="Podell S."/>
        </authorList>
    </citation>
    <scope>NUCLEOTIDE SEQUENCE</scope>
    <source>
        <strain evidence="3">Hildebrandi</strain>
    </source>
</reference>
<dbReference type="EMBL" id="JAGRRH010000012">
    <property type="protein sequence ID" value="KAG7362137.1"/>
    <property type="molecule type" value="Genomic_DNA"/>
</dbReference>
<dbReference type="CDD" id="cd09917">
    <property type="entry name" value="F-box_SF"/>
    <property type="match status" value="1"/>
</dbReference>
<dbReference type="PANTHER" id="PTHR47463:SF2">
    <property type="entry name" value="F-BOX PROTEIN SKIP16"/>
    <property type="match status" value="1"/>
</dbReference>
<evidence type="ECO:0000313" key="3">
    <source>
        <dbReference type="EMBL" id="KAG7339073.1"/>
    </source>
</evidence>
<feature type="domain" description="ApaG" evidence="2">
    <location>
        <begin position="424"/>
        <end position="572"/>
    </location>
</feature>
<organism evidence="3 5">
    <name type="scientific">Nitzschia inconspicua</name>
    <dbReference type="NCBI Taxonomy" id="303405"/>
    <lineage>
        <taxon>Eukaryota</taxon>
        <taxon>Sar</taxon>
        <taxon>Stramenopiles</taxon>
        <taxon>Ochrophyta</taxon>
        <taxon>Bacillariophyta</taxon>
        <taxon>Bacillariophyceae</taxon>
        <taxon>Bacillariophycidae</taxon>
        <taxon>Bacillariales</taxon>
        <taxon>Bacillariaceae</taxon>
        <taxon>Nitzschia</taxon>
    </lineage>
</organism>
<dbReference type="PANTHER" id="PTHR47463">
    <property type="entry name" value="F-BOX PROTEIN SKIP16"/>
    <property type="match status" value="1"/>
</dbReference>
<comment type="caution">
    <text evidence="3">The sequence shown here is derived from an EMBL/GenBank/DDBJ whole genome shotgun (WGS) entry which is preliminary data.</text>
</comment>
<sequence>MGQNDKMTNNSDSKKRRAPLDVDDESDTTAVCIEASLDLTGFPTSIFLVNICSFLPLEDIFHLRLVSRGMKNILHGDGQDDLWKMVLQRDFEFSEDDLKDENGPILTLNEHSSDSLCPISSNMVVPAESSFDAVKKWKRASRWYFNGFDLSDYTLLSNLMQAQLRTRGKINPAGIAMLCYRQPHIGAPHFLRAARIWQSLVRWCEVGSNANVKDGSPLASAEQQVRYMIAASLSRVGCRFTYATPADAFHFLTSSGALPVQALAAFSRGQNIREFVETYGIRNGVFCGMMGGYEAYSYYRNNFLGFQVGVLRDQSIFDELEQISFSLVGHDRGGKGGIILNRESGSLCIKNVENYKPIRLQHHTDRKDELFLWLEEYVRRLTEGEIGVGIMGFRPNHPKGITLFPRYVPGTIPQTVNDVPIVSRQVTNGVEIIASAVFTPQVLEEFGFIYSIRVRLLTPDDGDEYVSPQGRGFETCQLMRRHWEIVNYVTDQTQIVDGESVIGMKPILYEGGYVDDGTDLQGTFQYQSCTGAMKQGKFGGYLTFEARSGNDGPLQFRAQVGYFALDSEPEFIF</sequence>
<dbReference type="OrthoDB" id="49341at2759"/>
<dbReference type="Proteomes" id="UP000693970">
    <property type="component" value="Unassembled WGS sequence"/>
</dbReference>
<dbReference type="InterPro" id="IPR007474">
    <property type="entry name" value="ApaG_domain"/>
</dbReference>
<proteinExistence type="predicted"/>
<evidence type="ECO:0000259" key="2">
    <source>
        <dbReference type="PROSITE" id="PS51087"/>
    </source>
</evidence>
<evidence type="ECO:0000256" key="1">
    <source>
        <dbReference type="SAM" id="MobiDB-lite"/>
    </source>
</evidence>
<feature type="region of interest" description="Disordered" evidence="1">
    <location>
        <begin position="1"/>
        <end position="22"/>
    </location>
</feature>